<dbReference type="SUPFAM" id="SSF49899">
    <property type="entry name" value="Concanavalin A-like lectins/glucanases"/>
    <property type="match status" value="1"/>
</dbReference>
<comment type="caution">
    <text evidence="7">The sequence shown here is derived from an EMBL/GenBank/DDBJ whole genome shotgun (WGS) entry which is preliminary data.</text>
</comment>
<feature type="domain" description="Glycosyl hydrolase family 32 N-terminal" evidence="5">
    <location>
        <begin position="257"/>
        <end position="389"/>
    </location>
</feature>
<keyword evidence="3 4" id="KW-0326">Glycosidase</keyword>
<evidence type="ECO:0000256" key="1">
    <source>
        <dbReference type="ARBA" id="ARBA00009902"/>
    </source>
</evidence>
<evidence type="ECO:0000313" key="7">
    <source>
        <dbReference type="EMBL" id="KAK4235646.1"/>
    </source>
</evidence>
<proteinExistence type="inferred from homology"/>
<dbReference type="CDD" id="cd18621">
    <property type="entry name" value="GH32_XdINV-like"/>
    <property type="match status" value="1"/>
</dbReference>
<reference evidence="7" key="2">
    <citation type="submission" date="2023-05" db="EMBL/GenBank/DDBJ databases">
        <authorList>
            <consortium name="Lawrence Berkeley National Laboratory"/>
            <person name="Steindorff A."/>
            <person name="Hensen N."/>
            <person name="Bonometti L."/>
            <person name="Westerberg I."/>
            <person name="Brannstrom I.O."/>
            <person name="Guillou S."/>
            <person name="Cros-Aarteil S."/>
            <person name="Calhoun S."/>
            <person name="Haridas S."/>
            <person name="Kuo A."/>
            <person name="Mondo S."/>
            <person name="Pangilinan J."/>
            <person name="Riley R."/>
            <person name="Labutti K."/>
            <person name="Andreopoulos B."/>
            <person name="Lipzen A."/>
            <person name="Chen C."/>
            <person name="Yanf M."/>
            <person name="Daum C."/>
            <person name="Ng V."/>
            <person name="Clum A."/>
            <person name="Ohm R."/>
            <person name="Martin F."/>
            <person name="Silar P."/>
            <person name="Natvig D."/>
            <person name="Lalanne C."/>
            <person name="Gautier V."/>
            <person name="Ament-Velasquez S.L."/>
            <person name="Kruys A."/>
            <person name="Hutchinson M.I."/>
            <person name="Powell A.J."/>
            <person name="Barry K."/>
            <person name="Miller A.N."/>
            <person name="Grigoriev I.V."/>
            <person name="Debuchy R."/>
            <person name="Gladieux P."/>
            <person name="Thoren M.H."/>
            <person name="Johannesson H."/>
        </authorList>
    </citation>
    <scope>NUCLEOTIDE SEQUENCE</scope>
    <source>
        <strain evidence="7">CBS 532.94</strain>
    </source>
</reference>
<keyword evidence="2 4" id="KW-0378">Hydrolase</keyword>
<dbReference type="GO" id="GO:0004575">
    <property type="term" value="F:sucrose alpha-glucosidase activity"/>
    <property type="evidence" value="ECO:0007669"/>
    <property type="project" value="TreeGrafter"/>
</dbReference>
<evidence type="ECO:0000259" key="5">
    <source>
        <dbReference type="Pfam" id="PF00251"/>
    </source>
</evidence>
<dbReference type="GO" id="GO:0005987">
    <property type="term" value="P:sucrose catabolic process"/>
    <property type="evidence" value="ECO:0007669"/>
    <property type="project" value="TreeGrafter"/>
</dbReference>
<evidence type="ECO:0000259" key="6">
    <source>
        <dbReference type="Pfam" id="PF08244"/>
    </source>
</evidence>
<gene>
    <name evidence="7" type="ORF">C8A03DRAFT_46250</name>
</gene>
<dbReference type="Pfam" id="PF08244">
    <property type="entry name" value="Glyco_hydro_32C"/>
    <property type="match status" value="1"/>
</dbReference>
<dbReference type="InterPro" id="IPR013320">
    <property type="entry name" value="ConA-like_dom_sf"/>
</dbReference>
<comment type="similarity">
    <text evidence="1 4">Belongs to the glycosyl hydrolase 32 family.</text>
</comment>
<dbReference type="AlphaFoldDB" id="A0AAN7C639"/>
<dbReference type="Proteomes" id="UP001303760">
    <property type="component" value="Unassembled WGS sequence"/>
</dbReference>
<keyword evidence="8" id="KW-1185">Reference proteome</keyword>
<dbReference type="InterPro" id="IPR013148">
    <property type="entry name" value="Glyco_hydro_32_N"/>
</dbReference>
<evidence type="ECO:0000256" key="2">
    <source>
        <dbReference type="ARBA" id="ARBA00022801"/>
    </source>
</evidence>
<evidence type="ECO:0000256" key="4">
    <source>
        <dbReference type="RuleBase" id="RU362110"/>
    </source>
</evidence>
<feature type="domain" description="Glycosyl hydrolase family 32 N-terminal" evidence="5">
    <location>
        <begin position="36"/>
        <end position="187"/>
    </location>
</feature>
<dbReference type="InterPro" id="IPR013189">
    <property type="entry name" value="Glyco_hydro_32_C"/>
</dbReference>
<name>A0AAN7C639_9PEZI</name>
<protein>
    <submittedName>
        <fullName evidence="7">Glycoside hydrolase</fullName>
    </submittedName>
</protein>
<dbReference type="Pfam" id="PF00251">
    <property type="entry name" value="Glyco_hydro_32N"/>
    <property type="match status" value="2"/>
</dbReference>
<organism evidence="7 8">
    <name type="scientific">Achaetomium macrosporum</name>
    <dbReference type="NCBI Taxonomy" id="79813"/>
    <lineage>
        <taxon>Eukaryota</taxon>
        <taxon>Fungi</taxon>
        <taxon>Dikarya</taxon>
        <taxon>Ascomycota</taxon>
        <taxon>Pezizomycotina</taxon>
        <taxon>Sordariomycetes</taxon>
        <taxon>Sordariomycetidae</taxon>
        <taxon>Sordariales</taxon>
        <taxon>Chaetomiaceae</taxon>
        <taxon>Achaetomium</taxon>
    </lineage>
</organism>
<reference evidence="7" key="1">
    <citation type="journal article" date="2023" name="Mol. Phylogenet. Evol.">
        <title>Genome-scale phylogeny and comparative genomics of the fungal order Sordariales.</title>
        <authorList>
            <person name="Hensen N."/>
            <person name="Bonometti L."/>
            <person name="Westerberg I."/>
            <person name="Brannstrom I.O."/>
            <person name="Guillou S."/>
            <person name="Cros-Aarteil S."/>
            <person name="Calhoun S."/>
            <person name="Haridas S."/>
            <person name="Kuo A."/>
            <person name="Mondo S."/>
            <person name="Pangilinan J."/>
            <person name="Riley R."/>
            <person name="LaButti K."/>
            <person name="Andreopoulos B."/>
            <person name="Lipzen A."/>
            <person name="Chen C."/>
            <person name="Yan M."/>
            <person name="Daum C."/>
            <person name="Ng V."/>
            <person name="Clum A."/>
            <person name="Steindorff A."/>
            <person name="Ohm R.A."/>
            <person name="Martin F."/>
            <person name="Silar P."/>
            <person name="Natvig D.O."/>
            <person name="Lalanne C."/>
            <person name="Gautier V."/>
            <person name="Ament-Velasquez S.L."/>
            <person name="Kruys A."/>
            <person name="Hutchinson M.I."/>
            <person name="Powell A.J."/>
            <person name="Barry K."/>
            <person name="Miller A.N."/>
            <person name="Grigoriev I.V."/>
            <person name="Debuchy R."/>
            <person name="Gladieux P."/>
            <person name="Hiltunen Thoren M."/>
            <person name="Johannesson H."/>
        </authorList>
    </citation>
    <scope>NUCLEOTIDE SEQUENCE</scope>
    <source>
        <strain evidence="7">CBS 532.94</strain>
    </source>
</reference>
<sequence>MMSDAKLCWGSGDVAWGWGSRANTTPLDVKKSRMIHFTANSWINDPCAPGYDPHTKTYHLFYQCNPGGCEWGNMSWGHIVSKDMLRWRQAEVSPALVPDQTYDAQGVFTGCWIPPVDDADRTLRVAYSSVRHLPFHWSTPPYPRDAAGLSIALFRDGGNTWTKSARNPILAGEPAGVEVTGFRDPFVTEFSLILPARATPAERGPMLYGLVSGCIQDAGPTVFLYEIRRDNPEDEWRYLGPLVDLPARFQPSKKRGGNYGVNWECANLVALRASSEVRHFLIMGAKGDVEKDHVRAYRRPVTAPSRTVRAQLWMSGRLVTSPSGDGVQFQYEHGGYLDHGSYYAANSVTDPKSGRTIVYGWTPEEDLTLAAAAEKGWNGSVAIPRVIFLLRIPRVVKALRSELEDVSPYELITEHDGTITVLTLGVRPIAELEQLREPTHQHSTAAAIVLPESDTVRGQAICQTQSTSWELEATIAVGAGFQEVGFHLRHNTDLSTRTTVTFSVATETIIVERHASNSDPTINKCPDAGPFTLLTTRDAEGRESLEKLHIRIFSDGDILEVFANDRFALATMVYSGTGPDLGGLTAVATGGVGSAVFETVKVWDGLDLQSPRSTPLPADR</sequence>
<dbReference type="PANTHER" id="PTHR42800:SF3">
    <property type="entry name" value="GLYCOSYL HYDROLASE FAMILY 32 N-TERMINAL DOMAIN-CONTAINING PROTEIN"/>
    <property type="match status" value="1"/>
</dbReference>
<dbReference type="InterPro" id="IPR001362">
    <property type="entry name" value="Glyco_hydro_32"/>
</dbReference>
<dbReference type="EMBL" id="MU860249">
    <property type="protein sequence ID" value="KAK4235646.1"/>
    <property type="molecule type" value="Genomic_DNA"/>
</dbReference>
<dbReference type="InterPro" id="IPR023296">
    <property type="entry name" value="Glyco_hydro_beta-prop_sf"/>
</dbReference>
<dbReference type="PANTHER" id="PTHR42800">
    <property type="entry name" value="EXOINULINASE INUD (AFU_ORTHOLOGUE AFUA_5G00480)"/>
    <property type="match status" value="1"/>
</dbReference>
<evidence type="ECO:0000313" key="8">
    <source>
        <dbReference type="Proteomes" id="UP001303760"/>
    </source>
</evidence>
<dbReference type="Gene3D" id="2.115.10.20">
    <property type="entry name" value="Glycosyl hydrolase domain, family 43"/>
    <property type="match status" value="1"/>
</dbReference>
<dbReference type="GO" id="GO:0005737">
    <property type="term" value="C:cytoplasm"/>
    <property type="evidence" value="ECO:0007669"/>
    <property type="project" value="TreeGrafter"/>
</dbReference>
<accession>A0AAN7C639</accession>
<dbReference type="SMART" id="SM00640">
    <property type="entry name" value="Glyco_32"/>
    <property type="match status" value="1"/>
</dbReference>
<feature type="domain" description="Glycosyl hydrolase family 32 C-terminal" evidence="6">
    <location>
        <begin position="431"/>
        <end position="604"/>
    </location>
</feature>
<evidence type="ECO:0000256" key="3">
    <source>
        <dbReference type="ARBA" id="ARBA00023295"/>
    </source>
</evidence>
<dbReference type="SUPFAM" id="SSF75005">
    <property type="entry name" value="Arabinanase/levansucrase/invertase"/>
    <property type="match status" value="1"/>
</dbReference>
<dbReference type="Gene3D" id="2.60.120.560">
    <property type="entry name" value="Exo-inulinase, domain 1"/>
    <property type="match status" value="1"/>
</dbReference>